<evidence type="ECO:0000313" key="3">
    <source>
        <dbReference type="EMBL" id="APG10865.1"/>
    </source>
</evidence>
<organism evidence="3 4">
    <name type="scientific">Bradyrhizobium japonicum</name>
    <dbReference type="NCBI Taxonomy" id="375"/>
    <lineage>
        <taxon>Bacteria</taxon>
        <taxon>Pseudomonadati</taxon>
        <taxon>Pseudomonadota</taxon>
        <taxon>Alphaproteobacteria</taxon>
        <taxon>Hyphomicrobiales</taxon>
        <taxon>Nitrobacteraceae</taxon>
        <taxon>Bradyrhizobium</taxon>
    </lineage>
</organism>
<dbReference type="AlphaFoldDB" id="A0A1L3FC40"/>
<keyword evidence="2" id="KW-0472">Membrane</keyword>
<evidence type="ECO:0000256" key="1">
    <source>
        <dbReference type="SAM" id="MobiDB-lite"/>
    </source>
</evidence>
<sequence length="199" mass="22268">MDEIRATRFSAGLRRLCAETLQHGEHVLWQGQPDGVARMMMWRCLWWIGFPWLLLTVVAVRNDWIGQAAQPLVMIGVAMVAAPLVMLLQDLQTLYLITDRRALILRTAWGRQTVSQTSFEAMDAVLEILDIGGGAGHLNFASRRSTRSPDTDYTGRYGFRCVRDAPRVRDILEGARASTMRRSHTEKAAGLTGVATRNA</sequence>
<accession>A0A1L3FC40</accession>
<keyword evidence="2" id="KW-0812">Transmembrane</keyword>
<evidence type="ECO:0008006" key="5">
    <source>
        <dbReference type="Google" id="ProtNLM"/>
    </source>
</evidence>
<keyword evidence="2" id="KW-1133">Transmembrane helix</keyword>
<name>A0A1L3FC40_BRAJP</name>
<evidence type="ECO:0000256" key="2">
    <source>
        <dbReference type="SAM" id="Phobius"/>
    </source>
</evidence>
<proteinExistence type="predicted"/>
<gene>
    <name evidence="3" type="ORF">BKD09_21260</name>
</gene>
<feature type="transmembrane region" description="Helical" evidence="2">
    <location>
        <begin position="72"/>
        <end position="97"/>
    </location>
</feature>
<dbReference type="OrthoDB" id="199424at2"/>
<dbReference type="RefSeq" id="WP_071912447.1">
    <property type="nucleotide sequence ID" value="NZ_CP017637.1"/>
</dbReference>
<evidence type="ECO:0000313" key="4">
    <source>
        <dbReference type="Proteomes" id="UP000181962"/>
    </source>
</evidence>
<protein>
    <recommendedName>
        <fullName evidence="5">DUF304 domain-containing protein</fullName>
    </recommendedName>
</protein>
<dbReference type="Proteomes" id="UP000181962">
    <property type="component" value="Chromosome"/>
</dbReference>
<dbReference type="EMBL" id="CP017637">
    <property type="protein sequence ID" value="APG10865.1"/>
    <property type="molecule type" value="Genomic_DNA"/>
</dbReference>
<feature type="region of interest" description="Disordered" evidence="1">
    <location>
        <begin position="179"/>
        <end position="199"/>
    </location>
</feature>
<reference evidence="3 4" key="1">
    <citation type="submission" date="2016-11" db="EMBL/GenBank/DDBJ databases">
        <title>Complete Genome Sequence of Bradyrhizobium sp. strain J5, an isolated from soybean nodule in Hokkaido.</title>
        <authorList>
            <person name="Kanehara K."/>
        </authorList>
    </citation>
    <scope>NUCLEOTIDE SEQUENCE [LARGE SCALE GENOMIC DNA]</scope>
    <source>
        <strain evidence="3 4">J5</strain>
    </source>
</reference>
<feature type="transmembrane region" description="Helical" evidence="2">
    <location>
        <begin position="44"/>
        <end position="60"/>
    </location>
</feature>